<gene>
    <name evidence="2" type="ORF">GCM10009425_42720</name>
</gene>
<proteinExistence type="predicted"/>
<comment type="caution">
    <text evidence="2">The sequence shown here is derived from an EMBL/GenBank/DDBJ whole genome shotgun (WGS) entry which is preliminary data.</text>
</comment>
<dbReference type="Pfam" id="PF13409">
    <property type="entry name" value="GST_N_2"/>
    <property type="match status" value="1"/>
</dbReference>
<keyword evidence="3" id="KW-1185">Reference proteome</keyword>
<dbReference type="InterPro" id="IPR004045">
    <property type="entry name" value="Glutathione_S-Trfase_N"/>
</dbReference>
<dbReference type="RefSeq" id="WP_268239879.1">
    <property type="nucleotide sequence ID" value="NZ_BMNW01000013.1"/>
</dbReference>
<sequence>MDLLCLRPAYLRQTLNNKDAHETLSCPFCVRADMVANCKQVEHKKVYLPNDDEATYFELIGAKRVPILQLEDGSRMGESLDIAQKLDELGSPEQVLRPKTDITATLECIDSACLAVLPAVSTQHSHWPTRIRNPIGARLFSGTQGKDD</sequence>
<name>A0ABQ2H1Y3_9PSED</name>
<feature type="domain" description="GST N-terminal" evidence="1">
    <location>
        <begin position="26"/>
        <end position="88"/>
    </location>
</feature>
<dbReference type="EMBL" id="BMNW01000013">
    <property type="protein sequence ID" value="GGM27549.1"/>
    <property type="molecule type" value="Genomic_DNA"/>
</dbReference>
<evidence type="ECO:0000313" key="2">
    <source>
        <dbReference type="EMBL" id="GGM27549.1"/>
    </source>
</evidence>
<protein>
    <recommendedName>
        <fullName evidence="1">GST N-terminal domain-containing protein</fullName>
    </recommendedName>
</protein>
<evidence type="ECO:0000313" key="3">
    <source>
        <dbReference type="Proteomes" id="UP000616499"/>
    </source>
</evidence>
<dbReference type="Proteomes" id="UP000616499">
    <property type="component" value="Unassembled WGS sequence"/>
</dbReference>
<dbReference type="InterPro" id="IPR036249">
    <property type="entry name" value="Thioredoxin-like_sf"/>
</dbReference>
<dbReference type="Gene3D" id="3.40.30.10">
    <property type="entry name" value="Glutaredoxin"/>
    <property type="match status" value="1"/>
</dbReference>
<reference evidence="3" key="1">
    <citation type="journal article" date="2019" name="Int. J. Syst. Evol. Microbiol.">
        <title>The Global Catalogue of Microorganisms (GCM) 10K type strain sequencing project: providing services to taxonomists for standard genome sequencing and annotation.</title>
        <authorList>
            <consortium name="The Broad Institute Genomics Platform"/>
            <consortium name="The Broad Institute Genome Sequencing Center for Infectious Disease"/>
            <person name="Wu L."/>
            <person name="Ma J."/>
        </authorList>
    </citation>
    <scope>NUCLEOTIDE SEQUENCE [LARGE SCALE GENOMIC DNA]</scope>
    <source>
        <strain evidence="3">JCM 13501</strain>
    </source>
</reference>
<accession>A0ABQ2H1Y3</accession>
<evidence type="ECO:0000259" key="1">
    <source>
        <dbReference type="Pfam" id="PF13409"/>
    </source>
</evidence>
<organism evidence="2 3">
    <name type="scientific">Pseudomonas asuensis</name>
    <dbReference type="NCBI Taxonomy" id="1825787"/>
    <lineage>
        <taxon>Bacteria</taxon>
        <taxon>Pseudomonadati</taxon>
        <taxon>Pseudomonadota</taxon>
        <taxon>Gammaproteobacteria</taxon>
        <taxon>Pseudomonadales</taxon>
        <taxon>Pseudomonadaceae</taxon>
        <taxon>Pseudomonas</taxon>
    </lineage>
</organism>
<dbReference type="SUPFAM" id="SSF52833">
    <property type="entry name" value="Thioredoxin-like"/>
    <property type="match status" value="1"/>
</dbReference>